<dbReference type="EMBL" id="JAAPAO010000612">
    <property type="protein sequence ID" value="KAF4656207.1"/>
    <property type="molecule type" value="Genomic_DNA"/>
</dbReference>
<evidence type="ECO:0000256" key="6">
    <source>
        <dbReference type="ARBA" id="ARBA00022806"/>
    </source>
</evidence>
<comment type="similarity">
    <text evidence="10">Belongs to the MCM family.</text>
</comment>
<comment type="caution">
    <text evidence="13">The sequence shown here is derived from an EMBL/GenBank/DDBJ whole genome shotgun (WGS) entry which is preliminary data.</text>
</comment>
<dbReference type="PROSITE" id="PS50051">
    <property type="entry name" value="MCM_2"/>
    <property type="match status" value="1"/>
</dbReference>
<dbReference type="GO" id="GO:0042555">
    <property type="term" value="C:MCM complex"/>
    <property type="evidence" value="ECO:0007669"/>
    <property type="project" value="TreeGrafter"/>
</dbReference>
<evidence type="ECO:0000313" key="14">
    <source>
        <dbReference type="Proteomes" id="UP000591131"/>
    </source>
</evidence>
<dbReference type="SUPFAM" id="SSF50249">
    <property type="entry name" value="Nucleic acid-binding proteins"/>
    <property type="match status" value="1"/>
</dbReference>
<accession>A0A7J6LAE9</accession>
<dbReference type="GO" id="GO:0005634">
    <property type="term" value="C:nucleus"/>
    <property type="evidence" value="ECO:0007669"/>
    <property type="project" value="UniProtKB-SubCell"/>
</dbReference>
<proteinExistence type="inferred from homology"/>
<evidence type="ECO:0000256" key="8">
    <source>
        <dbReference type="ARBA" id="ARBA00023125"/>
    </source>
</evidence>
<dbReference type="InterPro" id="IPR027925">
    <property type="entry name" value="MCM_N"/>
</dbReference>
<dbReference type="InterPro" id="IPR001208">
    <property type="entry name" value="MCM_dom"/>
</dbReference>
<dbReference type="SUPFAM" id="SSF52540">
    <property type="entry name" value="P-loop containing nucleoside triphosphate hydrolases"/>
    <property type="match status" value="1"/>
</dbReference>
<dbReference type="Gene3D" id="2.40.50.140">
    <property type="entry name" value="Nucleic acid-binding proteins"/>
    <property type="match status" value="1"/>
</dbReference>
<keyword evidence="6 13" id="KW-0347">Helicase</keyword>
<dbReference type="InterPro" id="IPR027417">
    <property type="entry name" value="P-loop_NTPase"/>
</dbReference>
<evidence type="ECO:0000259" key="12">
    <source>
        <dbReference type="PROSITE" id="PS50051"/>
    </source>
</evidence>
<dbReference type="InterPro" id="IPR020558">
    <property type="entry name" value="DiOHA_6PGluconate_deHydtase_CS"/>
</dbReference>
<evidence type="ECO:0000313" key="13">
    <source>
        <dbReference type="EMBL" id="KAF4656207.1"/>
    </source>
</evidence>
<feature type="domain" description="MCM C-terminal AAA(+) ATPase" evidence="12">
    <location>
        <begin position="319"/>
        <end position="580"/>
    </location>
</feature>
<dbReference type="GO" id="GO:0006271">
    <property type="term" value="P:DNA strand elongation involved in DNA replication"/>
    <property type="evidence" value="ECO:0007669"/>
    <property type="project" value="TreeGrafter"/>
</dbReference>
<organism evidence="13 14">
    <name type="scientific">Perkinsus chesapeaki</name>
    <name type="common">Clam parasite</name>
    <name type="synonym">Perkinsus andrewsi</name>
    <dbReference type="NCBI Taxonomy" id="330153"/>
    <lineage>
        <taxon>Eukaryota</taxon>
        <taxon>Sar</taxon>
        <taxon>Alveolata</taxon>
        <taxon>Perkinsozoa</taxon>
        <taxon>Perkinsea</taxon>
        <taxon>Perkinsida</taxon>
        <taxon>Perkinsidae</taxon>
        <taxon>Perkinsus</taxon>
    </lineage>
</organism>
<dbReference type="GO" id="GO:0000727">
    <property type="term" value="P:double-strand break repair via break-induced replication"/>
    <property type="evidence" value="ECO:0007669"/>
    <property type="project" value="TreeGrafter"/>
</dbReference>
<dbReference type="GO" id="GO:0005524">
    <property type="term" value="F:ATP binding"/>
    <property type="evidence" value="ECO:0007669"/>
    <property type="project" value="UniProtKB-KW"/>
</dbReference>
<evidence type="ECO:0000256" key="10">
    <source>
        <dbReference type="RuleBase" id="RU004070"/>
    </source>
</evidence>
<dbReference type="Pfam" id="PF17207">
    <property type="entry name" value="MCM_OB"/>
    <property type="match status" value="1"/>
</dbReference>
<comment type="subcellular location">
    <subcellularLocation>
        <location evidence="1">Nucleus</location>
    </subcellularLocation>
</comment>
<dbReference type="GO" id="GO:0017116">
    <property type="term" value="F:single-stranded DNA helicase activity"/>
    <property type="evidence" value="ECO:0007669"/>
    <property type="project" value="TreeGrafter"/>
</dbReference>
<dbReference type="InterPro" id="IPR033762">
    <property type="entry name" value="MCM_OB"/>
</dbReference>
<dbReference type="Pfam" id="PF14551">
    <property type="entry name" value="MCM_N"/>
    <property type="match status" value="1"/>
</dbReference>
<evidence type="ECO:0000256" key="9">
    <source>
        <dbReference type="ARBA" id="ARBA00023242"/>
    </source>
</evidence>
<dbReference type="OrthoDB" id="1882346at2759"/>
<dbReference type="Pfam" id="PF00493">
    <property type="entry name" value="MCM"/>
    <property type="match status" value="2"/>
</dbReference>
<dbReference type="PANTHER" id="PTHR11630:SF46">
    <property type="entry name" value="DNA REPLICATION LICENSING FACTOR MCM3-RELATED"/>
    <property type="match status" value="1"/>
</dbReference>
<dbReference type="Gene3D" id="3.30.1640.10">
    <property type="entry name" value="mini-chromosome maintenance (MCM) complex, chain A, domain 1"/>
    <property type="match status" value="1"/>
</dbReference>
<dbReference type="InterPro" id="IPR041562">
    <property type="entry name" value="MCM_lid"/>
</dbReference>
<keyword evidence="9" id="KW-0539">Nucleus</keyword>
<dbReference type="GO" id="GO:0003697">
    <property type="term" value="F:single-stranded DNA binding"/>
    <property type="evidence" value="ECO:0007669"/>
    <property type="project" value="TreeGrafter"/>
</dbReference>
<keyword evidence="4 10" id="KW-0547">Nucleotide-binding</keyword>
<dbReference type="InterPro" id="IPR012340">
    <property type="entry name" value="NA-bd_OB-fold"/>
</dbReference>
<evidence type="ECO:0000256" key="2">
    <source>
        <dbReference type="ARBA" id="ARBA00012551"/>
    </source>
</evidence>
<dbReference type="InterPro" id="IPR018525">
    <property type="entry name" value="MCM_CS"/>
</dbReference>
<dbReference type="Gene3D" id="2.20.28.10">
    <property type="match status" value="1"/>
</dbReference>
<dbReference type="Pfam" id="PF23191">
    <property type="entry name" value="WHD_MCM3_C"/>
    <property type="match status" value="1"/>
</dbReference>
<keyword evidence="7 10" id="KW-0067">ATP-binding</keyword>
<gene>
    <name evidence="13" type="primary">MCM3</name>
    <name evidence="13" type="ORF">FOL47_009099</name>
</gene>
<feature type="region of interest" description="Disordered" evidence="11">
    <location>
        <begin position="743"/>
        <end position="825"/>
    </location>
</feature>
<dbReference type="InterPro" id="IPR056575">
    <property type="entry name" value="WH_MCM3_C"/>
</dbReference>
<protein>
    <recommendedName>
        <fullName evidence="2">DNA helicase</fullName>
        <ecNumber evidence="2">3.6.4.12</ecNumber>
    </recommendedName>
</protein>
<dbReference type="InterPro" id="IPR003593">
    <property type="entry name" value="AAA+_ATPase"/>
</dbReference>
<dbReference type="Pfam" id="PF17855">
    <property type="entry name" value="MCM_lid"/>
    <property type="match status" value="1"/>
</dbReference>
<dbReference type="PRINTS" id="PR01657">
    <property type="entry name" value="MCMFAMILY"/>
</dbReference>
<keyword evidence="14" id="KW-1185">Reference proteome</keyword>
<sequence>MADPIGADVQAGMSMNEQEMFNAAKRAFREFLTDERESQKYMVQFREILAGDRQRFTIDLMDMEEWQPGLAKKIIKNPALYLPAFDEGLVEAILHEDATFGKNKSGVFPRVGIDGVFGANHLTPRGLSSEVIGELVCVEGIVTRLGLCRPRLSMSVHYCPATGDMRTKEHKDYTSLTTTTDTGGAIPKEDEEGNRFSWEHGLCLYKDFQRLTMQEMPEQAPTGVLPRSAEVLCTGDMCDKAKPGDRIAVIGVYRPIASFTGGISSGVFQTVLIAIEIKQLQIQTRQPTLNKGDIKFMKQIANRKSQSLRWASGVSGKDTFEILSRSFAPSIAGRDWEKKGMLLQQLGGAEKNLANGTHLRGVADRLTDLIVFHSAGDINVLLIGDPSCGKSQLLRFVMNTAPLVISTTGRGSSGVGLTAAVTVDRETGERALEAGAMVLADRGVVCIDEFDKMSGLGITSRMLTDFGKLRSLLQSSAKARLRNANTCHYRALDRTADRVAIHEVMEQQTVTVAKAGIHTSLNARCSVLAAANPLYGNFDANRTIQENIALPDSLLSRFDLVFVVRDKMSEAEDRKIASQVLAQVQNRVNVATITAAGRDGSKNHTSILEPGAYDREALLVGKAAEKGKTVDKNEVFTKYQGQAGDAVTVEFLKKYIMYAKNRPMPQLSEDAIEEVAGLYSLLRRESADAAESGAQGLAVTARTLEAVIRLSTAHAKLKLQTEVLKSDVMMAREVIFAARGRDAKVDTDDEMEDEVMSTRKPARKRRQSQLDGSPPPPPSDHQPKESSTAPEATAEAVDVRKATRPKRTRVQQQQAPAEPPAPVAVGGNRIEDLCELVVDVFAAERTQFLNIDDLRDKVNALAERKKISVFTTAEFNGGLDNLQTDNKVFISSDLVYIV</sequence>
<evidence type="ECO:0000256" key="7">
    <source>
        <dbReference type="ARBA" id="ARBA00022840"/>
    </source>
</evidence>
<dbReference type="Gene3D" id="3.40.50.300">
    <property type="entry name" value="P-loop containing nucleotide triphosphate hydrolases"/>
    <property type="match status" value="1"/>
</dbReference>
<dbReference type="PROSITE" id="PS00847">
    <property type="entry name" value="MCM_1"/>
    <property type="match status" value="1"/>
</dbReference>
<evidence type="ECO:0000256" key="1">
    <source>
        <dbReference type="ARBA" id="ARBA00004123"/>
    </source>
</evidence>
<dbReference type="PANTHER" id="PTHR11630">
    <property type="entry name" value="DNA REPLICATION LICENSING FACTOR MCM FAMILY MEMBER"/>
    <property type="match status" value="1"/>
</dbReference>
<dbReference type="PROSITE" id="PS00886">
    <property type="entry name" value="ILVD_EDD_1"/>
    <property type="match status" value="1"/>
</dbReference>
<feature type="compositionally biased region" description="Low complexity" evidence="11">
    <location>
        <begin position="785"/>
        <end position="796"/>
    </location>
</feature>
<dbReference type="SMART" id="SM00382">
    <property type="entry name" value="AAA"/>
    <property type="match status" value="1"/>
</dbReference>
<evidence type="ECO:0000256" key="11">
    <source>
        <dbReference type="SAM" id="MobiDB-lite"/>
    </source>
</evidence>
<dbReference type="AlphaFoldDB" id="A0A7J6LAE9"/>
<dbReference type="InterPro" id="IPR031327">
    <property type="entry name" value="MCM"/>
</dbReference>
<dbReference type="Proteomes" id="UP000591131">
    <property type="component" value="Unassembled WGS sequence"/>
</dbReference>
<dbReference type="EC" id="3.6.4.12" evidence="2"/>
<evidence type="ECO:0000256" key="3">
    <source>
        <dbReference type="ARBA" id="ARBA00022705"/>
    </source>
</evidence>
<keyword evidence="3" id="KW-0235">DNA replication</keyword>
<dbReference type="SMART" id="SM00350">
    <property type="entry name" value="MCM"/>
    <property type="match status" value="1"/>
</dbReference>
<evidence type="ECO:0000256" key="4">
    <source>
        <dbReference type="ARBA" id="ARBA00022741"/>
    </source>
</evidence>
<dbReference type="GO" id="GO:1902975">
    <property type="term" value="P:mitotic DNA replication initiation"/>
    <property type="evidence" value="ECO:0007669"/>
    <property type="project" value="TreeGrafter"/>
</dbReference>
<dbReference type="GO" id="GO:0016787">
    <property type="term" value="F:hydrolase activity"/>
    <property type="evidence" value="ECO:0007669"/>
    <property type="project" value="UniProtKB-KW"/>
</dbReference>
<reference evidence="13 14" key="1">
    <citation type="submission" date="2020-04" db="EMBL/GenBank/DDBJ databases">
        <title>Perkinsus chesapeaki whole genome sequence.</title>
        <authorList>
            <person name="Bogema D.R."/>
        </authorList>
    </citation>
    <scope>NUCLEOTIDE SEQUENCE [LARGE SCALE GENOMIC DNA]</scope>
    <source>
        <strain evidence="13">ATCC PRA-425</strain>
    </source>
</reference>
<keyword evidence="5" id="KW-0378">Hydrolase</keyword>
<evidence type="ECO:0000256" key="5">
    <source>
        <dbReference type="ARBA" id="ARBA00022801"/>
    </source>
</evidence>
<keyword evidence="8 10" id="KW-0238">DNA-binding</keyword>
<name>A0A7J6LAE9_PERCH</name>